<proteinExistence type="inferred from homology"/>
<dbReference type="Pfam" id="PF01756">
    <property type="entry name" value="ACOX"/>
    <property type="match status" value="1"/>
</dbReference>
<dbReference type="GO" id="GO:0005777">
    <property type="term" value="C:peroxisome"/>
    <property type="evidence" value="ECO:0007669"/>
    <property type="project" value="InterPro"/>
</dbReference>
<keyword evidence="8" id="KW-0443">Lipid metabolism</keyword>
<evidence type="ECO:0000256" key="1">
    <source>
        <dbReference type="ARBA" id="ARBA00001974"/>
    </source>
</evidence>
<dbReference type="PANTHER" id="PTHR10909">
    <property type="entry name" value="ELECTRON TRANSPORT OXIDOREDUCTASE"/>
    <property type="match status" value="1"/>
</dbReference>
<evidence type="ECO:0000256" key="3">
    <source>
        <dbReference type="ARBA" id="ARBA00006288"/>
    </source>
</evidence>
<comment type="cofactor">
    <cofactor evidence="1">
        <name>FAD</name>
        <dbReference type="ChEBI" id="CHEBI:57692"/>
    </cofactor>
</comment>
<dbReference type="PIRSF" id="PIRSF000168">
    <property type="entry name" value="Acyl-CoA_oxidase"/>
    <property type="match status" value="1"/>
</dbReference>
<keyword evidence="16" id="KW-1185">Reference proteome</keyword>
<dbReference type="Gene3D" id="2.40.110.10">
    <property type="entry name" value="Butyryl-CoA Dehydrogenase, subunit A, domain 2"/>
    <property type="match status" value="1"/>
</dbReference>
<dbReference type="InterPro" id="IPR046373">
    <property type="entry name" value="Acyl-CoA_Oxase/DH_mid-dom_sf"/>
</dbReference>
<evidence type="ECO:0000313" key="15">
    <source>
        <dbReference type="EMBL" id="KAK4875994.1"/>
    </source>
</evidence>
<sequence length="659" mass="74827">MEFNRNTYTNITYFDSKELELFLFSQNGLDFQTRLNEELKQYPIILNDSKKIHSLDEQKRISAKTLFMLFELKKKFFKEISSNAKLLKLWVYALYSIEPSAGVQFGVASDIFPNSLRRLGTEKHKEIWKMGVEGKIIGAFCLTEISHGSNAKLIQTTATYDIKTKEFILNTPNFEAAKCWAGNIGMIATYGIVYAQLIMANGTNKGLHMFLVPLRDPETYVSYAGITIGDMGEKIGLNGTDNGFLLFNNYRVPKISLLNKLADVDDDGRYIRHLSSKKKRFGVSMGVLSRGRISIIGISNNYLRHALTIALRFANIKKNTNGAKNISKLENQYFQHCLFPYLAVAYVIDLFIDHLFIVQDQFMKNTTDPQSANIGIELHAISSAGKSVIAWTVRNGIQKCIETCENHAYVKFSGLSNLSANHDANSTYEGECHVLIQQAANWLLKLWPNILNRKKINFTLGSVNFLNDAFEILETKFNINCLEDFIAPDNILLHFQWLICFLLKESYNKVTHLSSIKMKYYAKNESQVYFLKPLAVAYIQAFILRRVNIILLESSGGVKKILTKLLSLYGIWCLEKHLAFFYKGGYASSNNLIHFTKESILLLCKDLKDDAVALVNVIAPPDFLMKSMHSLEQRYNSLQQPFDLSAAVSTKTTNNVSKL</sequence>
<keyword evidence="7" id="KW-0560">Oxidoreductase</keyword>
<feature type="binding site" evidence="11">
    <location>
        <position position="182"/>
    </location>
    <ligand>
        <name>FAD</name>
        <dbReference type="ChEBI" id="CHEBI:57692"/>
    </ligand>
</feature>
<evidence type="ECO:0000256" key="2">
    <source>
        <dbReference type="ARBA" id="ARBA00005189"/>
    </source>
</evidence>
<reference evidence="16" key="1">
    <citation type="submission" date="2023-01" db="EMBL/GenBank/DDBJ databases">
        <title>Key to firefly adult light organ development and bioluminescence: homeobox transcription factors regulate luciferase expression and transportation to peroxisome.</title>
        <authorList>
            <person name="Fu X."/>
        </authorList>
    </citation>
    <scope>NUCLEOTIDE SEQUENCE [LARGE SCALE GENOMIC DNA]</scope>
</reference>
<comment type="pathway">
    <text evidence="2">Lipid metabolism.</text>
</comment>
<organism evidence="15 16">
    <name type="scientific">Aquatica leii</name>
    <dbReference type="NCBI Taxonomy" id="1421715"/>
    <lineage>
        <taxon>Eukaryota</taxon>
        <taxon>Metazoa</taxon>
        <taxon>Ecdysozoa</taxon>
        <taxon>Arthropoda</taxon>
        <taxon>Hexapoda</taxon>
        <taxon>Insecta</taxon>
        <taxon>Pterygota</taxon>
        <taxon>Neoptera</taxon>
        <taxon>Endopterygota</taxon>
        <taxon>Coleoptera</taxon>
        <taxon>Polyphaga</taxon>
        <taxon>Elateriformia</taxon>
        <taxon>Elateroidea</taxon>
        <taxon>Lampyridae</taxon>
        <taxon>Luciolinae</taxon>
        <taxon>Aquatica</taxon>
    </lineage>
</organism>
<evidence type="ECO:0000259" key="12">
    <source>
        <dbReference type="Pfam" id="PF01756"/>
    </source>
</evidence>
<accession>A0AAN7P311</accession>
<dbReference type="SUPFAM" id="SSF56645">
    <property type="entry name" value="Acyl-CoA dehydrogenase NM domain-like"/>
    <property type="match status" value="1"/>
</dbReference>
<dbReference type="InterPro" id="IPR055060">
    <property type="entry name" value="ACOX_C_alpha1"/>
</dbReference>
<dbReference type="FunFam" id="2.40.110.10:FF:000005">
    <property type="entry name" value="Acyl-coenzyme A oxidase"/>
    <property type="match status" value="1"/>
</dbReference>
<feature type="active site" description="Proton acceptor" evidence="10">
    <location>
        <position position="429"/>
    </location>
</feature>
<dbReference type="FunFam" id="1.20.140.10:FF:000007">
    <property type="entry name" value="Acyl-coenzyme A oxidase"/>
    <property type="match status" value="1"/>
</dbReference>
<dbReference type="GO" id="GO:0005504">
    <property type="term" value="F:fatty acid binding"/>
    <property type="evidence" value="ECO:0007669"/>
    <property type="project" value="TreeGrafter"/>
</dbReference>
<name>A0AAN7P311_9COLE</name>
<keyword evidence="5 9" id="KW-0274">FAD</keyword>
<dbReference type="GO" id="GO:0033540">
    <property type="term" value="P:fatty acid beta-oxidation using acyl-CoA oxidase"/>
    <property type="evidence" value="ECO:0007669"/>
    <property type="project" value="TreeGrafter"/>
</dbReference>
<dbReference type="GO" id="GO:0071949">
    <property type="term" value="F:FAD binding"/>
    <property type="evidence" value="ECO:0007669"/>
    <property type="project" value="InterPro"/>
</dbReference>
<keyword evidence="6" id="KW-0276">Fatty acid metabolism</keyword>
<feature type="domain" description="Acyl-CoA oxidase/dehydrogenase middle" evidence="13">
    <location>
        <begin position="139"/>
        <end position="249"/>
    </location>
</feature>
<dbReference type="AlphaFoldDB" id="A0AAN7P311"/>
<evidence type="ECO:0000256" key="8">
    <source>
        <dbReference type="ARBA" id="ARBA00023098"/>
    </source>
</evidence>
<evidence type="ECO:0000256" key="11">
    <source>
        <dbReference type="PIRSR" id="PIRSR000168-2"/>
    </source>
</evidence>
<protein>
    <recommendedName>
        <fullName evidence="9">Acyl-coenzyme A oxidase</fullName>
    </recommendedName>
</protein>
<evidence type="ECO:0000256" key="4">
    <source>
        <dbReference type="ARBA" id="ARBA00022630"/>
    </source>
</evidence>
<dbReference type="InterPro" id="IPR006091">
    <property type="entry name" value="Acyl-CoA_Oxase/DH_mid-dom"/>
</dbReference>
<dbReference type="SUPFAM" id="SSF47203">
    <property type="entry name" value="Acyl-CoA dehydrogenase C-terminal domain-like"/>
    <property type="match status" value="2"/>
</dbReference>
<evidence type="ECO:0000256" key="5">
    <source>
        <dbReference type="ARBA" id="ARBA00022827"/>
    </source>
</evidence>
<evidence type="ECO:0000256" key="9">
    <source>
        <dbReference type="PIRNR" id="PIRNR000168"/>
    </source>
</evidence>
<feature type="domain" description="Acyl-CoA oxidase C-terminal" evidence="12">
    <location>
        <begin position="488"/>
        <end position="627"/>
    </location>
</feature>
<feature type="domain" description="Acyl-CoA oxidase C-alpha1" evidence="14">
    <location>
        <begin position="287"/>
        <end position="444"/>
    </location>
</feature>
<gene>
    <name evidence="15" type="ORF">RN001_012416</name>
</gene>
<dbReference type="InterPro" id="IPR002655">
    <property type="entry name" value="Acyl-CoA_oxidase_C"/>
</dbReference>
<dbReference type="InterPro" id="IPR009100">
    <property type="entry name" value="AcylCoA_DH/oxidase_NM_dom_sf"/>
</dbReference>
<dbReference type="PANTHER" id="PTHR10909:SF390">
    <property type="entry name" value="PEROXISOMAL ACYL-COENZYME A OXIDASE 3"/>
    <property type="match status" value="1"/>
</dbReference>
<evidence type="ECO:0000256" key="10">
    <source>
        <dbReference type="PIRSR" id="PIRSR000168-1"/>
    </source>
</evidence>
<dbReference type="Gene3D" id="1.20.140.10">
    <property type="entry name" value="Butyryl-CoA Dehydrogenase, subunit A, domain 3"/>
    <property type="match status" value="2"/>
</dbReference>
<evidence type="ECO:0000259" key="13">
    <source>
        <dbReference type="Pfam" id="PF02770"/>
    </source>
</evidence>
<comment type="similarity">
    <text evidence="3 9">Belongs to the acyl-CoA oxidase family.</text>
</comment>
<evidence type="ECO:0000256" key="6">
    <source>
        <dbReference type="ARBA" id="ARBA00022832"/>
    </source>
</evidence>
<dbReference type="GO" id="GO:0016402">
    <property type="term" value="F:pristanoyl-CoA oxidase activity"/>
    <property type="evidence" value="ECO:0007669"/>
    <property type="project" value="TreeGrafter"/>
</dbReference>
<feature type="binding site" evidence="11">
    <location>
        <position position="143"/>
    </location>
    <ligand>
        <name>FAD</name>
        <dbReference type="ChEBI" id="CHEBI:57692"/>
    </ligand>
</feature>
<comment type="caution">
    <text evidence="15">The sequence shown here is derived from an EMBL/GenBank/DDBJ whole genome shotgun (WGS) entry which is preliminary data.</text>
</comment>
<dbReference type="Pfam" id="PF22924">
    <property type="entry name" value="ACOX_C_alpha1"/>
    <property type="match status" value="1"/>
</dbReference>
<dbReference type="Proteomes" id="UP001353858">
    <property type="component" value="Unassembled WGS sequence"/>
</dbReference>
<keyword evidence="4 9" id="KW-0285">Flavoprotein</keyword>
<dbReference type="GO" id="GO:0055088">
    <property type="term" value="P:lipid homeostasis"/>
    <property type="evidence" value="ECO:0007669"/>
    <property type="project" value="TreeGrafter"/>
</dbReference>
<dbReference type="InterPro" id="IPR036250">
    <property type="entry name" value="AcylCo_DH-like_C"/>
</dbReference>
<dbReference type="EMBL" id="JARPUR010000005">
    <property type="protein sequence ID" value="KAK4875994.1"/>
    <property type="molecule type" value="Genomic_DNA"/>
</dbReference>
<evidence type="ECO:0000256" key="7">
    <source>
        <dbReference type="ARBA" id="ARBA00023002"/>
    </source>
</evidence>
<evidence type="ECO:0000259" key="14">
    <source>
        <dbReference type="Pfam" id="PF22924"/>
    </source>
</evidence>
<dbReference type="Pfam" id="PF02770">
    <property type="entry name" value="Acyl-CoA_dh_M"/>
    <property type="match status" value="1"/>
</dbReference>
<dbReference type="InterPro" id="IPR012258">
    <property type="entry name" value="Acyl-CoA_oxidase"/>
</dbReference>
<evidence type="ECO:0000313" key="16">
    <source>
        <dbReference type="Proteomes" id="UP001353858"/>
    </source>
</evidence>